<protein>
    <submittedName>
        <fullName evidence="2">Pogo transposable element with KRAB domain</fullName>
    </submittedName>
</protein>
<dbReference type="InterPro" id="IPR004875">
    <property type="entry name" value="DDE_SF_endonuclease_dom"/>
</dbReference>
<dbReference type="Pfam" id="PF03184">
    <property type="entry name" value="DDE_1"/>
    <property type="match status" value="1"/>
</dbReference>
<gene>
    <name evidence="2" type="primary">POGK</name>
    <name evidence="2" type="ORF">TNCV_2177021</name>
</gene>
<keyword evidence="3" id="KW-1185">Reference proteome</keyword>
<name>A0A8X7B7N9_TRICX</name>
<evidence type="ECO:0000313" key="3">
    <source>
        <dbReference type="Proteomes" id="UP000887159"/>
    </source>
</evidence>
<reference evidence="2" key="1">
    <citation type="submission" date="2020-08" db="EMBL/GenBank/DDBJ databases">
        <title>Multicomponent nature underlies the extraordinary mechanical properties of spider dragline silk.</title>
        <authorList>
            <person name="Kono N."/>
            <person name="Nakamura H."/>
            <person name="Mori M."/>
            <person name="Yoshida Y."/>
            <person name="Ohtoshi R."/>
            <person name="Malay A.D."/>
            <person name="Moran D.A.P."/>
            <person name="Tomita M."/>
            <person name="Numata K."/>
            <person name="Arakawa K."/>
        </authorList>
    </citation>
    <scope>NUCLEOTIDE SEQUENCE</scope>
</reference>
<dbReference type="EMBL" id="BMAU01021361">
    <property type="protein sequence ID" value="GFY22441.1"/>
    <property type="molecule type" value="Genomic_DNA"/>
</dbReference>
<dbReference type="Proteomes" id="UP000887159">
    <property type="component" value="Unassembled WGS sequence"/>
</dbReference>
<sequence length="143" mass="16078">MDEVPLSFDIPPTRTVDVQGASSIPINTTVNKRTSFTAVLCCAANGLKWPPMLIFKRKTLPKENFPKGVEIRANENGWMNEQIMLSWLQTIWRKRKNSFFRPKAFLIMDSMKSHVSENVKNALKSASAKIAIIPGGLTKNCNL</sequence>
<accession>A0A8X7B7N9</accession>
<organism evidence="2 3">
    <name type="scientific">Trichonephila clavipes</name>
    <name type="common">Golden silk orbweaver</name>
    <name type="synonym">Nephila clavipes</name>
    <dbReference type="NCBI Taxonomy" id="2585209"/>
    <lineage>
        <taxon>Eukaryota</taxon>
        <taxon>Metazoa</taxon>
        <taxon>Ecdysozoa</taxon>
        <taxon>Arthropoda</taxon>
        <taxon>Chelicerata</taxon>
        <taxon>Arachnida</taxon>
        <taxon>Araneae</taxon>
        <taxon>Araneomorphae</taxon>
        <taxon>Entelegynae</taxon>
        <taxon>Araneoidea</taxon>
        <taxon>Nephilidae</taxon>
        <taxon>Trichonephila</taxon>
    </lineage>
</organism>
<evidence type="ECO:0000259" key="1">
    <source>
        <dbReference type="Pfam" id="PF03184"/>
    </source>
</evidence>
<dbReference type="AlphaFoldDB" id="A0A8X7B7N9"/>
<dbReference type="GO" id="GO:0003676">
    <property type="term" value="F:nucleic acid binding"/>
    <property type="evidence" value="ECO:0007669"/>
    <property type="project" value="InterPro"/>
</dbReference>
<comment type="caution">
    <text evidence="2">The sequence shown here is derived from an EMBL/GenBank/DDBJ whole genome shotgun (WGS) entry which is preliminary data.</text>
</comment>
<proteinExistence type="predicted"/>
<evidence type="ECO:0000313" key="2">
    <source>
        <dbReference type="EMBL" id="GFY22441.1"/>
    </source>
</evidence>
<feature type="domain" description="DDE-1" evidence="1">
    <location>
        <begin position="36"/>
        <end position="138"/>
    </location>
</feature>